<dbReference type="EMBL" id="JAHUZN010000006">
    <property type="protein sequence ID" value="KAG8491324.1"/>
    <property type="molecule type" value="Genomic_DNA"/>
</dbReference>
<protein>
    <recommendedName>
        <fullName evidence="4">MADS-box domain-containing protein</fullName>
    </recommendedName>
</protein>
<feature type="region of interest" description="Disordered" evidence="1">
    <location>
        <begin position="237"/>
        <end position="259"/>
    </location>
</feature>
<proteinExistence type="predicted"/>
<evidence type="ECO:0008006" key="4">
    <source>
        <dbReference type="Google" id="ProtNLM"/>
    </source>
</evidence>
<evidence type="ECO:0000313" key="2">
    <source>
        <dbReference type="EMBL" id="KAG8491324.1"/>
    </source>
</evidence>
<organism evidence="2 3">
    <name type="scientific">Gossypium anomalum</name>
    <dbReference type="NCBI Taxonomy" id="47600"/>
    <lineage>
        <taxon>Eukaryota</taxon>
        <taxon>Viridiplantae</taxon>
        <taxon>Streptophyta</taxon>
        <taxon>Embryophyta</taxon>
        <taxon>Tracheophyta</taxon>
        <taxon>Spermatophyta</taxon>
        <taxon>Magnoliopsida</taxon>
        <taxon>eudicotyledons</taxon>
        <taxon>Gunneridae</taxon>
        <taxon>Pentapetalae</taxon>
        <taxon>rosids</taxon>
        <taxon>malvids</taxon>
        <taxon>Malvales</taxon>
        <taxon>Malvaceae</taxon>
        <taxon>Malvoideae</taxon>
        <taxon>Gossypium</taxon>
    </lineage>
</organism>
<evidence type="ECO:0000256" key="1">
    <source>
        <dbReference type="SAM" id="MobiDB-lite"/>
    </source>
</evidence>
<sequence length="259" mass="28985">MKKVVELPTICGVEGGLIVYCLDEQEPMVWPSHEGVQSLLKKFYQVPEIERIKKFMKLETYYKEKASTSQDQLKKQTRKAKEVKVGQFMLQIGQAEMIDDFNITKLDSLIWFGKTNITIIMKCMEYYKQVTFSSVGLTQGDVPLLPQPQGPTPATGQSISIGNTGVGDKDTFQYFPWQDWLKDNISANDIRDTGSSSLSLHIQQPIPSHNGNPSIVPKPRLARFAYHDSSCATTAPRVPMPPFGHDSSSSVLTANLELL</sequence>
<dbReference type="AlphaFoldDB" id="A0A8J5YRL9"/>
<dbReference type="OrthoDB" id="985912at2759"/>
<dbReference type="GO" id="GO:0046983">
    <property type="term" value="F:protein dimerization activity"/>
    <property type="evidence" value="ECO:0007669"/>
    <property type="project" value="InterPro"/>
</dbReference>
<evidence type="ECO:0000313" key="3">
    <source>
        <dbReference type="Proteomes" id="UP000701853"/>
    </source>
</evidence>
<comment type="caution">
    <text evidence="2">The sequence shown here is derived from an EMBL/GenBank/DDBJ whole genome shotgun (WGS) entry which is preliminary data.</text>
</comment>
<dbReference type="GO" id="GO:0003677">
    <property type="term" value="F:DNA binding"/>
    <property type="evidence" value="ECO:0007669"/>
    <property type="project" value="InterPro"/>
</dbReference>
<keyword evidence="3" id="KW-1185">Reference proteome</keyword>
<accession>A0A8J5YRL9</accession>
<name>A0A8J5YRL9_9ROSI</name>
<dbReference type="InterPro" id="IPR036879">
    <property type="entry name" value="TF_MADSbox_sf"/>
</dbReference>
<dbReference type="SUPFAM" id="SSF55455">
    <property type="entry name" value="SRF-like"/>
    <property type="match status" value="1"/>
</dbReference>
<reference evidence="2 3" key="1">
    <citation type="journal article" date="2021" name="bioRxiv">
        <title>The Gossypium anomalum genome as a resource for cotton improvement and evolutionary analysis of hybrid incompatibility.</title>
        <authorList>
            <person name="Grover C.E."/>
            <person name="Yuan D."/>
            <person name="Arick M.A."/>
            <person name="Miller E.R."/>
            <person name="Hu G."/>
            <person name="Peterson D.G."/>
            <person name="Wendel J.F."/>
            <person name="Udall J.A."/>
        </authorList>
    </citation>
    <scope>NUCLEOTIDE SEQUENCE [LARGE SCALE GENOMIC DNA]</scope>
    <source>
        <strain evidence="2">JFW-Udall</strain>
        <tissue evidence="2">Leaf</tissue>
    </source>
</reference>
<gene>
    <name evidence="2" type="ORF">CXB51_014465</name>
</gene>
<dbReference type="Proteomes" id="UP000701853">
    <property type="component" value="Chromosome 6"/>
</dbReference>